<dbReference type="EMBL" id="CAJNOM010002383">
    <property type="protein sequence ID" value="CAF1631722.1"/>
    <property type="molecule type" value="Genomic_DNA"/>
</dbReference>
<dbReference type="SMART" id="SM00248">
    <property type="entry name" value="ANK"/>
    <property type="match status" value="5"/>
</dbReference>
<dbReference type="Pfam" id="PF12831">
    <property type="entry name" value="FAD_oxidored"/>
    <property type="match status" value="1"/>
</dbReference>
<feature type="repeat" description="ANK" evidence="1">
    <location>
        <begin position="601"/>
        <end position="633"/>
    </location>
</feature>
<dbReference type="SUPFAM" id="SSF48403">
    <property type="entry name" value="Ankyrin repeat"/>
    <property type="match status" value="1"/>
</dbReference>
<dbReference type="InterPro" id="IPR036770">
    <property type="entry name" value="Ankyrin_rpt-contain_sf"/>
</dbReference>
<dbReference type="Proteomes" id="UP000663832">
    <property type="component" value="Unassembled WGS sequence"/>
</dbReference>
<dbReference type="PANTHER" id="PTHR24183">
    <property type="entry name" value="FIBRONECTIN TYPE 3 AND ANKYRIN REPEAT DOMAINS PROTEIN 1"/>
    <property type="match status" value="1"/>
</dbReference>
<dbReference type="PROSITE" id="PS50088">
    <property type="entry name" value="ANK_REPEAT"/>
    <property type="match status" value="3"/>
</dbReference>
<dbReference type="EMBL" id="CAJNOI010002060">
    <property type="protein sequence ID" value="CAF1455461.1"/>
    <property type="molecule type" value="Genomic_DNA"/>
</dbReference>
<comment type="caution">
    <text evidence="3">The sequence shown here is derived from an EMBL/GenBank/DDBJ whole genome shotgun (WGS) entry which is preliminary data.</text>
</comment>
<evidence type="ECO:0000256" key="1">
    <source>
        <dbReference type="PROSITE-ProRule" id="PRU00023"/>
    </source>
</evidence>
<name>A0A815PXU1_9BILA</name>
<feature type="repeat" description="ANK" evidence="1">
    <location>
        <begin position="494"/>
        <end position="526"/>
    </location>
</feature>
<dbReference type="GO" id="GO:0042981">
    <property type="term" value="P:regulation of apoptotic process"/>
    <property type="evidence" value="ECO:0007669"/>
    <property type="project" value="TreeGrafter"/>
</dbReference>
<evidence type="ECO:0000313" key="5">
    <source>
        <dbReference type="Proteomes" id="UP000663832"/>
    </source>
</evidence>
<gene>
    <name evidence="3" type="ORF">BJG266_LOCUS40682</name>
    <name evidence="4" type="ORF">QVE165_LOCUS57557</name>
</gene>
<dbReference type="Gene3D" id="2.60.40.10">
    <property type="entry name" value="Immunoglobulins"/>
    <property type="match status" value="1"/>
</dbReference>
<evidence type="ECO:0000313" key="6">
    <source>
        <dbReference type="Proteomes" id="UP000663877"/>
    </source>
</evidence>
<dbReference type="InterPro" id="IPR013783">
    <property type="entry name" value="Ig-like_fold"/>
</dbReference>
<keyword evidence="5" id="KW-1185">Reference proteome</keyword>
<evidence type="ECO:0000259" key="2">
    <source>
        <dbReference type="PROSITE" id="PS50853"/>
    </source>
</evidence>
<dbReference type="CDD" id="cd00063">
    <property type="entry name" value="FN3"/>
    <property type="match status" value="1"/>
</dbReference>
<dbReference type="OrthoDB" id="10012027at2759"/>
<dbReference type="InterPro" id="IPR002110">
    <property type="entry name" value="Ankyrin_rpt"/>
</dbReference>
<dbReference type="Pfam" id="PF12796">
    <property type="entry name" value="Ank_2"/>
    <property type="match status" value="1"/>
</dbReference>
<dbReference type="InterPro" id="IPR003961">
    <property type="entry name" value="FN3_dom"/>
</dbReference>
<keyword evidence="1" id="KW-0040">ANK repeat</keyword>
<dbReference type="InterPro" id="IPR036116">
    <property type="entry name" value="FN3_sf"/>
</dbReference>
<proteinExistence type="predicted"/>
<reference evidence="3" key="1">
    <citation type="submission" date="2021-02" db="EMBL/GenBank/DDBJ databases">
        <authorList>
            <person name="Nowell W R."/>
        </authorList>
    </citation>
    <scope>NUCLEOTIDE SEQUENCE</scope>
</reference>
<dbReference type="PROSITE" id="PS50853">
    <property type="entry name" value="FN3"/>
    <property type="match status" value="1"/>
</dbReference>
<protein>
    <recommendedName>
        <fullName evidence="2">Fibronectin type-III domain-containing protein</fullName>
    </recommendedName>
</protein>
<dbReference type="SMART" id="SM00060">
    <property type="entry name" value="FN3"/>
    <property type="match status" value="1"/>
</dbReference>
<feature type="repeat" description="ANK" evidence="1">
    <location>
        <begin position="566"/>
        <end position="599"/>
    </location>
</feature>
<accession>A0A815PXU1</accession>
<dbReference type="Gene3D" id="1.25.40.20">
    <property type="entry name" value="Ankyrin repeat-containing domain"/>
    <property type="match status" value="1"/>
</dbReference>
<evidence type="ECO:0000313" key="3">
    <source>
        <dbReference type="EMBL" id="CAF1455461.1"/>
    </source>
</evidence>
<dbReference type="GO" id="GO:0005634">
    <property type="term" value="C:nucleus"/>
    <property type="evidence" value="ECO:0007669"/>
    <property type="project" value="TreeGrafter"/>
</dbReference>
<dbReference type="SUPFAM" id="SSF49265">
    <property type="entry name" value="Fibronectin type III"/>
    <property type="match status" value="1"/>
</dbReference>
<dbReference type="PANTHER" id="PTHR24183:SF1">
    <property type="entry name" value="FIBRONECTIN TYPE 3 AND ANKYRIN REPEAT DOMAINS PROTEIN 1"/>
    <property type="match status" value="1"/>
</dbReference>
<organism evidence="3 6">
    <name type="scientific">Adineta steineri</name>
    <dbReference type="NCBI Taxonomy" id="433720"/>
    <lineage>
        <taxon>Eukaryota</taxon>
        <taxon>Metazoa</taxon>
        <taxon>Spiralia</taxon>
        <taxon>Gnathifera</taxon>
        <taxon>Rotifera</taxon>
        <taxon>Eurotatoria</taxon>
        <taxon>Bdelloidea</taxon>
        <taxon>Adinetida</taxon>
        <taxon>Adinetidae</taxon>
        <taxon>Adineta</taxon>
    </lineage>
</organism>
<evidence type="ECO:0000313" key="4">
    <source>
        <dbReference type="EMBL" id="CAF1631722.1"/>
    </source>
</evidence>
<dbReference type="AlphaFoldDB" id="A0A815PXU1"/>
<feature type="domain" description="Fibronectin type-III" evidence="2">
    <location>
        <begin position="311"/>
        <end position="423"/>
    </location>
</feature>
<sequence>MEEYDGDISGNGNWSCGQIFTIDFLEQLHEKPVDEPSNPLPEPSGGGQYSLLGRPWELAINDIIIQNRVRGNDYGRKFFFLSPTEAQRHRDIGIWRGGVNLEALKGGEEQSYGWHYWFRANAPIEWTNRTVFINSSSWTGTCHGLAKMPYLRESRRSIVIGNFLMNISTINGNASDLHGSIFHDRMCLGAYDVDIHRMKLCNYPSYIRQNYSILPYYIPLRAMTNRDIDNLIVIGKTMAQTFLVNAATRLHPIEFSNGQAGGVAAAYAILNNLNRVDQLLEEQHLTRLQTLVKTFTPLSWTINGSNGRLERPLPPVLVHSNHYSIELQWENVRIQDNNRSEHRRLFDESGAPRPGSLIYLHRREKKSGSIWESIYSGSAMSYKVENLKPNTQYEFRIQCKSSVNGGERSDWSPILQAGTTPEPMTGDTVYKAIAMPGKDHLEKLLEVLGPEHYLLEHPDKDGNLPLMHACLKLDLGKVESLITAGAKVNNTIASRKTALMVAASAGFSKACTLLIENGANVYSRDQNDISILHHAIDSKNFETVSTIVRQFNQDKDIEMNREVGIHKWTPLYRAIVHDCNKEIIELLLNHGANAQCEDKTTNTTALQMAIIRGNLITTQLLVAHGADTRSLSKTAGKSLQQLALSTHKTDLINYVNSLLNLPKS</sequence>
<dbReference type="Pfam" id="PF00041">
    <property type="entry name" value="fn3"/>
    <property type="match status" value="1"/>
</dbReference>
<dbReference type="Proteomes" id="UP000663877">
    <property type="component" value="Unassembled WGS sequence"/>
</dbReference>